<name>A0A9J5XDL0_SOLCO</name>
<reference evidence="1 2" key="1">
    <citation type="submission" date="2020-09" db="EMBL/GenBank/DDBJ databases">
        <title>De no assembly of potato wild relative species, Solanum commersonii.</title>
        <authorList>
            <person name="Cho K."/>
        </authorList>
    </citation>
    <scope>NUCLEOTIDE SEQUENCE [LARGE SCALE GENOMIC DNA]</scope>
    <source>
        <strain evidence="1">LZ3.2</strain>
        <tissue evidence="1">Leaf</tissue>
    </source>
</reference>
<organism evidence="1 2">
    <name type="scientific">Solanum commersonii</name>
    <name type="common">Commerson's wild potato</name>
    <name type="synonym">Commerson's nightshade</name>
    <dbReference type="NCBI Taxonomy" id="4109"/>
    <lineage>
        <taxon>Eukaryota</taxon>
        <taxon>Viridiplantae</taxon>
        <taxon>Streptophyta</taxon>
        <taxon>Embryophyta</taxon>
        <taxon>Tracheophyta</taxon>
        <taxon>Spermatophyta</taxon>
        <taxon>Magnoliopsida</taxon>
        <taxon>eudicotyledons</taxon>
        <taxon>Gunneridae</taxon>
        <taxon>Pentapetalae</taxon>
        <taxon>asterids</taxon>
        <taxon>lamiids</taxon>
        <taxon>Solanales</taxon>
        <taxon>Solanaceae</taxon>
        <taxon>Solanoideae</taxon>
        <taxon>Solaneae</taxon>
        <taxon>Solanum</taxon>
    </lineage>
</organism>
<proteinExistence type="predicted"/>
<keyword evidence="2" id="KW-1185">Reference proteome</keyword>
<evidence type="ECO:0000313" key="1">
    <source>
        <dbReference type="EMBL" id="KAG5585794.1"/>
    </source>
</evidence>
<comment type="caution">
    <text evidence="1">The sequence shown here is derived from an EMBL/GenBank/DDBJ whole genome shotgun (WGS) entry which is preliminary data.</text>
</comment>
<dbReference type="Proteomes" id="UP000824120">
    <property type="component" value="Chromosome 9"/>
</dbReference>
<sequence>FQYLNEENRRCGQRFNYLSDEEEDVSKRFKGFGYPSPTKESKVQQLCLDESLQNTKHEEFGYSSPTMESDVQHLSSEENLQNIEHEAETAKEVLIFCHM</sequence>
<evidence type="ECO:0000313" key="2">
    <source>
        <dbReference type="Proteomes" id="UP000824120"/>
    </source>
</evidence>
<feature type="non-terminal residue" evidence="1">
    <location>
        <position position="99"/>
    </location>
</feature>
<gene>
    <name evidence="1" type="ORF">H5410_046228</name>
</gene>
<dbReference type="EMBL" id="JACXVP010000009">
    <property type="protein sequence ID" value="KAG5585794.1"/>
    <property type="molecule type" value="Genomic_DNA"/>
</dbReference>
<protein>
    <submittedName>
        <fullName evidence="1">Uncharacterized protein</fullName>
    </submittedName>
</protein>
<dbReference type="AlphaFoldDB" id="A0A9J5XDL0"/>
<accession>A0A9J5XDL0</accession>